<dbReference type="SUPFAM" id="SSF53448">
    <property type="entry name" value="Nucleotide-diphospho-sugar transferases"/>
    <property type="match status" value="1"/>
</dbReference>
<gene>
    <name evidence="4" type="primary">LOC105042838</name>
</gene>
<dbReference type="RefSeq" id="XP_010918479.1">
    <property type="nucleotide sequence ID" value="XM_010920177.1"/>
</dbReference>
<sequence length="429" mass="48745">MLRPTRPLSCLVLLFPASLVSLPIFIYVLGCNGLGLGLLCRAIVPTLFPLRDPDPKIPSLSVLIEESAPHTPISSQSSLLSPSSSDGHHPHIQPNFSLPSRNPEWSKRSELFPSFLHPSARSSRFSARVAEFFYGHRSNSLNSPCKPRFFMTWISSSEIFRSRELFAVESLFKSHQDACLLIVSNAMDSASGEKLLRPFSERGFRLAAMSPDFPYLFKNTPAEPWFDRLLQGKVDPGTVPLGQNLSNLLRLAILYKYGGVYIDTDVIVLRSFDGLKNAIGAQSVYAKTGNWSRLNNAVMVFDEKHPLLYKFMEEFARTFNGSRWGHNGPYLVSRVVSRVAGRPGFEFRVLPPEAFYPVDWQRIWGLFQAPRNGSHWKWIVERHDFIRRRSFALHLWNRESTRIKVEEGSIIGRIMSEYCLFCNSSVNVM</sequence>
<dbReference type="GeneID" id="105042838"/>
<dbReference type="AlphaFoldDB" id="A0A6I9R2F3"/>
<dbReference type="FunCoup" id="A0A6I9R2F3">
    <property type="interactions" value="19"/>
</dbReference>
<dbReference type="InterPro" id="IPR007577">
    <property type="entry name" value="GlycoTrfase_DXD_sugar-bd_CS"/>
</dbReference>
<accession>A0A6I9R2F3</accession>
<dbReference type="InterPro" id="IPR029044">
    <property type="entry name" value="Nucleotide-diphossugar_trans"/>
</dbReference>
<proteinExistence type="predicted"/>
<dbReference type="InParanoid" id="A0A6I9R2F3"/>
<dbReference type="Gene3D" id="3.90.550.20">
    <property type="match status" value="1"/>
</dbReference>
<keyword evidence="3" id="KW-1185">Reference proteome</keyword>
<dbReference type="InterPro" id="IPR044789">
    <property type="entry name" value="Put_A1-4-GlycosylTfrase_plant"/>
</dbReference>
<protein>
    <submittedName>
        <fullName evidence="4">Lactosylceramide 4-alpha-galactosyltransferase-like</fullName>
    </submittedName>
</protein>
<reference evidence="4" key="1">
    <citation type="submission" date="2025-08" db="UniProtKB">
        <authorList>
            <consortium name="RefSeq"/>
        </authorList>
    </citation>
    <scope>IDENTIFICATION</scope>
</reference>
<dbReference type="Pfam" id="PF04572">
    <property type="entry name" value="Gb3_synth"/>
    <property type="match status" value="1"/>
</dbReference>
<dbReference type="PANTHER" id="PTHR46781:SF5">
    <property type="entry name" value="ALPHA 1,4-GLYCOSYLTRANSFERASE FAMILY PROTEIN"/>
    <property type="match status" value="1"/>
</dbReference>
<dbReference type="OrthoDB" id="409543at2759"/>
<dbReference type="InterPro" id="IPR007652">
    <property type="entry name" value="A1-4-GlycosylTfrase_dom"/>
</dbReference>
<evidence type="ECO:0000259" key="2">
    <source>
        <dbReference type="Pfam" id="PF04572"/>
    </source>
</evidence>
<name>A0A6I9R2F3_ELAGV</name>
<evidence type="ECO:0000313" key="4">
    <source>
        <dbReference type="RefSeq" id="XP_010918479.1"/>
    </source>
</evidence>
<feature type="domain" description="Alpha 1,4-glycosyltransferase" evidence="2">
    <location>
        <begin position="301"/>
        <end position="424"/>
    </location>
</feature>
<organism evidence="3 4">
    <name type="scientific">Elaeis guineensis var. tenera</name>
    <name type="common">Oil palm</name>
    <dbReference type="NCBI Taxonomy" id="51953"/>
    <lineage>
        <taxon>Eukaryota</taxon>
        <taxon>Viridiplantae</taxon>
        <taxon>Streptophyta</taxon>
        <taxon>Embryophyta</taxon>
        <taxon>Tracheophyta</taxon>
        <taxon>Spermatophyta</taxon>
        <taxon>Magnoliopsida</taxon>
        <taxon>Liliopsida</taxon>
        <taxon>Arecaceae</taxon>
        <taxon>Arecoideae</taxon>
        <taxon>Cocoseae</taxon>
        <taxon>Elaeidinae</taxon>
        <taxon>Elaeis</taxon>
    </lineage>
</organism>
<dbReference type="KEGG" id="egu:105042838"/>
<dbReference type="PANTHER" id="PTHR46781">
    <property type="entry name" value="ALPHA 1,4-GLYCOSYLTRANSFERASE FAMILY PROTEIN"/>
    <property type="match status" value="1"/>
</dbReference>
<feature type="region of interest" description="Disordered" evidence="1">
    <location>
        <begin position="72"/>
        <end position="101"/>
    </location>
</feature>
<evidence type="ECO:0000256" key="1">
    <source>
        <dbReference type="SAM" id="MobiDB-lite"/>
    </source>
</evidence>
<dbReference type="Proteomes" id="UP000504607">
    <property type="component" value="Chromosome 4"/>
</dbReference>
<dbReference type="Pfam" id="PF04488">
    <property type="entry name" value="Gly_transf_sug"/>
    <property type="match status" value="1"/>
</dbReference>
<evidence type="ECO:0000313" key="3">
    <source>
        <dbReference type="Proteomes" id="UP000504607"/>
    </source>
</evidence>
<feature type="compositionally biased region" description="Low complexity" evidence="1">
    <location>
        <begin position="74"/>
        <end position="85"/>
    </location>
</feature>